<dbReference type="EMBL" id="LAZR01055484">
    <property type="protein sequence ID" value="KKK76259.1"/>
    <property type="molecule type" value="Genomic_DNA"/>
</dbReference>
<dbReference type="GO" id="GO:0009306">
    <property type="term" value="P:protein secretion"/>
    <property type="evidence" value="ECO:0007669"/>
    <property type="project" value="InterPro"/>
</dbReference>
<evidence type="ECO:0000313" key="2">
    <source>
        <dbReference type="EMBL" id="KKK76259.1"/>
    </source>
</evidence>
<protein>
    <recommendedName>
        <fullName evidence="1">Type II/III secretion system secretin-like domain-containing protein</fullName>
    </recommendedName>
</protein>
<name>A0A0F9ACN6_9ZZZZ</name>
<sequence length="269" mass="28875">VGGRPAGWNSLTPMGAVQDSSSFAFPAGGLSTTVPGSIGSVTNTALSFAGTFLDDVQVDFLVSATQAHQTSRTLTAPRLTLFNGQRAYVSIADQQAYVAELEPVVGDNAQTFRPIVNIISTGTVLDVEGTVSADRRYVTLTLRPQVSEILNIFQYAVVVTSSRTVVNPDGTTREVPETGEGFIQLPEIQTQQLECTVSVPDGGTLLLGGQKLAGEREREMGVPILSKIPILNRAFSNRTLVRDEQTLLILVKPKIIIQREYEEAAFPPG</sequence>
<dbReference type="InterPro" id="IPR051808">
    <property type="entry name" value="Type_IV_pilus_biogenesis"/>
</dbReference>
<dbReference type="AlphaFoldDB" id="A0A0F9ACN6"/>
<dbReference type="PANTHER" id="PTHR30604:SF1">
    <property type="entry name" value="DNA UTILIZATION PROTEIN HOFQ"/>
    <property type="match status" value="1"/>
</dbReference>
<organism evidence="2">
    <name type="scientific">marine sediment metagenome</name>
    <dbReference type="NCBI Taxonomy" id="412755"/>
    <lineage>
        <taxon>unclassified sequences</taxon>
        <taxon>metagenomes</taxon>
        <taxon>ecological metagenomes</taxon>
    </lineage>
</organism>
<accession>A0A0F9ACN6</accession>
<feature type="non-terminal residue" evidence="2">
    <location>
        <position position="1"/>
    </location>
</feature>
<reference evidence="2" key="1">
    <citation type="journal article" date="2015" name="Nature">
        <title>Complex archaea that bridge the gap between prokaryotes and eukaryotes.</title>
        <authorList>
            <person name="Spang A."/>
            <person name="Saw J.H."/>
            <person name="Jorgensen S.L."/>
            <person name="Zaremba-Niedzwiedzka K."/>
            <person name="Martijn J."/>
            <person name="Lind A.E."/>
            <person name="van Eijk R."/>
            <person name="Schleper C."/>
            <person name="Guy L."/>
            <person name="Ettema T.J."/>
        </authorList>
    </citation>
    <scope>NUCLEOTIDE SEQUENCE</scope>
</reference>
<dbReference type="InterPro" id="IPR004846">
    <property type="entry name" value="T2SS/T3SS_dom"/>
</dbReference>
<comment type="caution">
    <text evidence="2">The sequence shown here is derived from an EMBL/GenBank/DDBJ whole genome shotgun (WGS) entry which is preliminary data.</text>
</comment>
<evidence type="ECO:0000259" key="1">
    <source>
        <dbReference type="Pfam" id="PF00263"/>
    </source>
</evidence>
<dbReference type="Pfam" id="PF00263">
    <property type="entry name" value="Secretin"/>
    <property type="match status" value="1"/>
</dbReference>
<dbReference type="PANTHER" id="PTHR30604">
    <property type="entry name" value="PROTEIN TRANSPORT PROTEIN HOFQ"/>
    <property type="match status" value="1"/>
</dbReference>
<proteinExistence type="predicted"/>
<gene>
    <name evidence="2" type="ORF">LCGC14_2865470</name>
</gene>
<feature type="domain" description="Type II/III secretion system secretin-like" evidence="1">
    <location>
        <begin position="65"/>
        <end position="256"/>
    </location>
</feature>